<comment type="caution">
    <text evidence="2">The sequence shown here is derived from an EMBL/GenBank/DDBJ whole genome shotgun (WGS) entry which is preliminary data.</text>
</comment>
<name>A0A9X4MH15_9BACT</name>
<protein>
    <submittedName>
        <fullName evidence="2">Uncharacterized protein</fullName>
    </submittedName>
</protein>
<keyword evidence="3" id="KW-1185">Reference proteome</keyword>
<dbReference type="EMBL" id="JAPHEH010000001">
    <property type="protein sequence ID" value="MDG4475378.1"/>
    <property type="molecule type" value="Genomic_DNA"/>
</dbReference>
<keyword evidence="1" id="KW-0472">Membrane</keyword>
<organism evidence="2 3">
    <name type="scientific">Thiovibrio frasassiensis</name>
    <dbReference type="NCBI Taxonomy" id="2984131"/>
    <lineage>
        <taxon>Bacteria</taxon>
        <taxon>Pseudomonadati</taxon>
        <taxon>Thermodesulfobacteriota</taxon>
        <taxon>Desulfobulbia</taxon>
        <taxon>Desulfobulbales</taxon>
        <taxon>Thiovibrionaceae</taxon>
        <taxon>Thiovibrio</taxon>
    </lineage>
</organism>
<keyword evidence="1" id="KW-1133">Transmembrane helix</keyword>
<dbReference type="RefSeq" id="WP_307632351.1">
    <property type="nucleotide sequence ID" value="NZ_JAPHEH010000001.1"/>
</dbReference>
<proteinExistence type="predicted"/>
<evidence type="ECO:0000313" key="3">
    <source>
        <dbReference type="Proteomes" id="UP001154240"/>
    </source>
</evidence>
<reference evidence="2" key="2">
    <citation type="submission" date="2022-10" db="EMBL/GenBank/DDBJ databases">
        <authorList>
            <person name="Aronson H.S."/>
        </authorList>
    </citation>
    <scope>NUCLEOTIDE SEQUENCE</scope>
    <source>
        <strain evidence="2">RS19-109</strain>
    </source>
</reference>
<gene>
    <name evidence="2" type="ORF">OLX77_04285</name>
</gene>
<accession>A0A9X4MH15</accession>
<keyword evidence="1" id="KW-0812">Transmembrane</keyword>
<evidence type="ECO:0000313" key="2">
    <source>
        <dbReference type="EMBL" id="MDG4475378.1"/>
    </source>
</evidence>
<dbReference type="Proteomes" id="UP001154240">
    <property type="component" value="Unassembled WGS sequence"/>
</dbReference>
<sequence>MRIKSSAFEPICLSVCVLLVLSYVILTLRPATPTSELILPSKVRQMLKDDAPPMLPVPMTYASVGNALKLSLNNRQSRYALLRDYTTYMPSAKPTWLDLKIQSDSAIFDISRNPRELILEYPAFDVIDKQLVLLRTSLTATNNNFSTPTITVAEPSVTSHLTSDGSPSEGVFLMPIN</sequence>
<evidence type="ECO:0000256" key="1">
    <source>
        <dbReference type="SAM" id="Phobius"/>
    </source>
</evidence>
<feature type="transmembrane region" description="Helical" evidence="1">
    <location>
        <begin position="7"/>
        <end position="26"/>
    </location>
</feature>
<reference evidence="2" key="1">
    <citation type="journal article" date="2022" name="bioRxiv">
        <title>Thiovibrio frasassiensisgen. nov., sp. nov., an autotrophic, elemental sulfur disproportionating bacterium isolated from sulfidic karst sediment, and proposal of Thiovibrionaceae fam. nov.</title>
        <authorList>
            <person name="Aronson H."/>
            <person name="Thomas C."/>
            <person name="Bhattacharyya M."/>
            <person name="Eckstein S."/>
            <person name="Jensen S."/>
            <person name="Barco R."/>
            <person name="Macalady J."/>
            <person name="Amend J."/>
        </authorList>
    </citation>
    <scope>NUCLEOTIDE SEQUENCE</scope>
    <source>
        <strain evidence="2">RS19-109</strain>
    </source>
</reference>
<dbReference type="AlphaFoldDB" id="A0A9X4MH15"/>